<evidence type="ECO:0000256" key="1">
    <source>
        <dbReference type="SAM" id="MobiDB-lite"/>
    </source>
</evidence>
<dbReference type="EMBL" id="BNCP01000086">
    <property type="protein sequence ID" value="GIL92977.1"/>
    <property type="molecule type" value="Genomic_DNA"/>
</dbReference>
<evidence type="ECO:0000313" key="3">
    <source>
        <dbReference type="EMBL" id="GIM12023.1"/>
    </source>
</evidence>
<proteinExistence type="predicted"/>
<protein>
    <submittedName>
        <fullName evidence="2">Uncharacterized protein</fullName>
    </submittedName>
</protein>
<feature type="region of interest" description="Disordered" evidence="1">
    <location>
        <begin position="133"/>
        <end position="164"/>
    </location>
</feature>
<evidence type="ECO:0000313" key="2">
    <source>
        <dbReference type="EMBL" id="GIL92977.1"/>
    </source>
</evidence>
<evidence type="ECO:0000313" key="4">
    <source>
        <dbReference type="Proteomes" id="UP000747110"/>
    </source>
</evidence>
<keyword evidence="4" id="KW-1185">Reference proteome</keyword>
<feature type="compositionally biased region" description="Basic residues" evidence="1">
    <location>
        <begin position="151"/>
        <end position="164"/>
    </location>
</feature>
<dbReference type="Proteomes" id="UP000747110">
    <property type="component" value="Unassembled WGS sequence"/>
</dbReference>
<accession>A0A8J4D1A3</accession>
<name>A0A8J4D1A3_9CHLO</name>
<dbReference type="InterPro" id="IPR015422">
    <property type="entry name" value="PyrdxlP-dep_Trfase_small"/>
</dbReference>
<dbReference type="Gene3D" id="3.90.1150.10">
    <property type="entry name" value="Aspartate Aminotransferase, domain 1"/>
    <property type="match status" value="1"/>
</dbReference>
<sequence length="164" mass="18192">MRTYEMCFRRPRGGPARPKPSTKVPGRLLQTFDNYGSHTEVGYPSTYMAAAAAALSTTSADVDEHVARLDRCFMEFRKKCAAAATTTTGGDDVRKHDLCKHRSQASSTSIDRKHCPQASIASIDRKHCPQASIASIDRKHRSQASSASIDRKHRPQAGYGYRHR</sequence>
<comment type="caution">
    <text evidence="2">The sequence shown here is derived from an EMBL/GenBank/DDBJ whole genome shotgun (WGS) entry which is preliminary data.</text>
</comment>
<dbReference type="EMBL" id="BNCQ01000041">
    <property type="protein sequence ID" value="GIM12023.1"/>
    <property type="molecule type" value="Genomic_DNA"/>
</dbReference>
<organism evidence="2 4">
    <name type="scientific">Volvox reticuliferus</name>
    <dbReference type="NCBI Taxonomy" id="1737510"/>
    <lineage>
        <taxon>Eukaryota</taxon>
        <taxon>Viridiplantae</taxon>
        <taxon>Chlorophyta</taxon>
        <taxon>core chlorophytes</taxon>
        <taxon>Chlorophyceae</taxon>
        <taxon>CS clade</taxon>
        <taxon>Chlamydomonadales</taxon>
        <taxon>Volvocaceae</taxon>
        <taxon>Volvox</taxon>
    </lineage>
</organism>
<reference evidence="2" key="1">
    <citation type="journal article" date="2021" name="Proc. Natl. Acad. Sci. U.S.A.">
        <title>Three genomes in the algal genus Volvox reveal the fate of a haploid sex-determining region after a transition to homothallism.</title>
        <authorList>
            <person name="Yamamoto K."/>
            <person name="Hamaji T."/>
            <person name="Kawai-Toyooka H."/>
            <person name="Matsuzaki R."/>
            <person name="Takahashi F."/>
            <person name="Nishimura Y."/>
            <person name="Kawachi M."/>
            <person name="Noguchi H."/>
            <person name="Minakuchi Y."/>
            <person name="Umen J.G."/>
            <person name="Toyoda A."/>
            <person name="Nozaki H."/>
        </authorList>
    </citation>
    <scope>NUCLEOTIDE SEQUENCE</scope>
    <source>
        <strain evidence="3">NIES-3785</strain>
        <strain evidence="2">NIES-3786</strain>
    </source>
</reference>
<dbReference type="OrthoDB" id="10263545at2759"/>
<gene>
    <name evidence="2" type="ORF">Vretifemale_20453</name>
    <name evidence="3" type="ORF">Vretimale_15476</name>
</gene>
<dbReference type="AlphaFoldDB" id="A0A8J4D1A3"/>
<dbReference type="Proteomes" id="UP000722791">
    <property type="component" value="Unassembled WGS sequence"/>
</dbReference>